<reference evidence="5" key="1">
    <citation type="submission" date="2020-02" db="EMBL/GenBank/DDBJ databases">
        <authorList>
            <person name="Meier V. D."/>
        </authorList>
    </citation>
    <scope>NUCLEOTIDE SEQUENCE</scope>
    <source>
        <strain evidence="5">AVDCRST_MAG88</strain>
    </source>
</reference>
<sequence>MTDTPLSPQSSSLSPRLVEWQGETVDATALRLPDIVAPDLLVLFVGFNPSVYSALRGHYYARPGNRFWFLLERAGLTPRRYAPHEDRSLLDLGIGITDLCPIPTPGVEDVPRAVAESGRGALEAKIERWRPRIVCFNGRATYERFFGRAPSGWGLQPETIGSRPSHVFVVPSSSGRANAVGVAREAAFVALGELVRAEQSRPV</sequence>
<dbReference type="InterPro" id="IPR015637">
    <property type="entry name" value="MUG/TDG"/>
</dbReference>
<dbReference type="EMBL" id="CADCWM010000567">
    <property type="protein sequence ID" value="CAA9569435.1"/>
    <property type="molecule type" value="Genomic_DNA"/>
</dbReference>
<proteinExistence type="predicted"/>
<dbReference type="PANTHER" id="PTHR12159:SF9">
    <property type="entry name" value="G_T MISMATCH-SPECIFIC THYMINE DNA GLYCOSYLASE"/>
    <property type="match status" value="1"/>
</dbReference>
<evidence type="ECO:0000256" key="1">
    <source>
        <dbReference type="ARBA" id="ARBA00022763"/>
    </source>
</evidence>
<feature type="domain" description="Uracil-DNA glycosylase-like" evidence="4">
    <location>
        <begin position="34"/>
        <end position="180"/>
    </location>
</feature>
<dbReference type="PANTHER" id="PTHR12159">
    <property type="entry name" value="G/T AND G/U MISMATCH-SPECIFIC DNA GLYCOSYLASE"/>
    <property type="match status" value="1"/>
</dbReference>
<keyword evidence="3" id="KW-0234">DNA repair</keyword>
<keyword evidence="2" id="KW-0378">Hydrolase</keyword>
<dbReference type="SUPFAM" id="SSF52141">
    <property type="entry name" value="Uracil-DNA glycosylase-like"/>
    <property type="match status" value="1"/>
</dbReference>
<dbReference type="CDD" id="cd10028">
    <property type="entry name" value="UDG-F2_TDG_MUG"/>
    <property type="match status" value="1"/>
</dbReference>
<dbReference type="InterPro" id="IPR036895">
    <property type="entry name" value="Uracil-DNA_glycosylase-like_sf"/>
</dbReference>
<organism evidence="5">
    <name type="scientific">uncultured Thermomicrobiales bacterium</name>
    <dbReference type="NCBI Taxonomy" id="1645740"/>
    <lineage>
        <taxon>Bacteria</taxon>
        <taxon>Pseudomonadati</taxon>
        <taxon>Thermomicrobiota</taxon>
        <taxon>Thermomicrobia</taxon>
        <taxon>Thermomicrobiales</taxon>
        <taxon>environmental samples</taxon>
    </lineage>
</organism>
<protein>
    <submittedName>
        <fullName evidence="5">G:T/U mismatch-specific uracil/thymine DNA-glycosylase</fullName>
    </submittedName>
</protein>
<name>A0A6J4V572_9BACT</name>
<evidence type="ECO:0000313" key="5">
    <source>
        <dbReference type="EMBL" id="CAA9569435.1"/>
    </source>
</evidence>
<evidence type="ECO:0000259" key="4">
    <source>
        <dbReference type="Pfam" id="PF03167"/>
    </source>
</evidence>
<evidence type="ECO:0000256" key="3">
    <source>
        <dbReference type="ARBA" id="ARBA00023204"/>
    </source>
</evidence>
<dbReference type="GO" id="GO:0008263">
    <property type="term" value="F:pyrimidine-specific mismatch base pair DNA N-glycosylase activity"/>
    <property type="evidence" value="ECO:0007669"/>
    <property type="project" value="TreeGrafter"/>
</dbReference>
<keyword evidence="1" id="KW-0227">DNA damage</keyword>
<gene>
    <name evidence="5" type="ORF">AVDCRST_MAG88-2197</name>
</gene>
<dbReference type="Pfam" id="PF03167">
    <property type="entry name" value="UDG"/>
    <property type="match status" value="1"/>
</dbReference>
<dbReference type="Gene3D" id="3.40.470.10">
    <property type="entry name" value="Uracil-DNA glycosylase-like domain"/>
    <property type="match status" value="1"/>
</dbReference>
<accession>A0A6J4V572</accession>
<dbReference type="InterPro" id="IPR005122">
    <property type="entry name" value="Uracil-DNA_glycosylase-like"/>
</dbReference>
<dbReference type="AlphaFoldDB" id="A0A6J4V572"/>
<dbReference type="GO" id="GO:0006285">
    <property type="term" value="P:base-excision repair, AP site formation"/>
    <property type="evidence" value="ECO:0007669"/>
    <property type="project" value="InterPro"/>
</dbReference>
<evidence type="ECO:0000256" key="2">
    <source>
        <dbReference type="ARBA" id="ARBA00022801"/>
    </source>
</evidence>
<dbReference type="GO" id="GO:0004844">
    <property type="term" value="F:uracil DNA N-glycosylase activity"/>
    <property type="evidence" value="ECO:0007669"/>
    <property type="project" value="TreeGrafter"/>
</dbReference>